<name>A0ABM8G275_9CELL</name>
<dbReference type="PROSITE" id="PS50921">
    <property type="entry name" value="ANTAR"/>
    <property type="match status" value="1"/>
</dbReference>
<sequence length="279" mass="30533">MTCVDANPHSHLSLSVRVKAMLGNGVKKRRRESLSGRTFMGTDDAEITTTPWDVTVEDALGGGRSLPIGQYRTDLTKHTWWWSDEVYGMLGLVPGSVPASAELLASHKHQDDRGRISREVSQCRRTGRPFSFLYRMVDAKGRTRTVTVTGQGRRDGTGQIAEIAGYVVDQSAAQRELLDRDVQRLAASVSAERTIVERAKGVLMAVYGMNEETAADRLVWYSSHAGLRVHDVAARLVEALDGGPGLGGQAEETVDGVLTGLTSSDKRRPRNAQLTRRFG</sequence>
<accession>A0ABM8G275</accession>
<dbReference type="InterPro" id="IPR036388">
    <property type="entry name" value="WH-like_DNA-bd_sf"/>
</dbReference>
<dbReference type="InterPro" id="IPR013655">
    <property type="entry name" value="PAS_fold_3"/>
</dbReference>
<keyword evidence="3" id="KW-1185">Reference proteome</keyword>
<dbReference type="CDD" id="cd00130">
    <property type="entry name" value="PAS"/>
    <property type="match status" value="1"/>
</dbReference>
<dbReference type="Pfam" id="PF03861">
    <property type="entry name" value="ANTAR"/>
    <property type="match status" value="1"/>
</dbReference>
<gene>
    <name evidence="2" type="ORF">GCM10025865_14480</name>
</gene>
<evidence type="ECO:0000313" key="3">
    <source>
        <dbReference type="Proteomes" id="UP001321475"/>
    </source>
</evidence>
<dbReference type="InterPro" id="IPR000014">
    <property type="entry name" value="PAS"/>
</dbReference>
<protein>
    <recommendedName>
        <fullName evidence="1">ANTAR domain-containing protein</fullName>
    </recommendedName>
</protein>
<dbReference type="InterPro" id="IPR035965">
    <property type="entry name" value="PAS-like_dom_sf"/>
</dbReference>
<dbReference type="InterPro" id="IPR005561">
    <property type="entry name" value="ANTAR"/>
</dbReference>
<reference evidence="3" key="1">
    <citation type="journal article" date="2019" name="Int. J. Syst. Evol. Microbiol.">
        <title>The Global Catalogue of Microorganisms (GCM) 10K type strain sequencing project: providing services to taxonomists for standard genome sequencing and annotation.</title>
        <authorList>
            <consortium name="The Broad Institute Genomics Platform"/>
            <consortium name="The Broad Institute Genome Sequencing Center for Infectious Disease"/>
            <person name="Wu L."/>
            <person name="Ma J."/>
        </authorList>
    </citation>
    <scope>NUCLEOTIDE SEQUENCE [LARGE SCALE GENOMIC DNA]</scope>
    <source>
        <strain evidence="3">NBRC 108565</strain>
    </source>
</reference>
<dbReference type="SUPFAM" id="SSF55785">
    <property type="entry name" value="PYP-like sensor domain (PAS domain)"/>
    <property type="match status" value="1"/>
</dbReference>
<feature type="domain" description="ANTAR" evidence="1">
    <location>
        <begin position="175"/>
        <end position="237"/>
    </location>
</feature>
<dbReference type="Pfam" id="PF08447">
    <property type="entry name" value="PAS_3"/>
    <property type="match status" value="1"/>
</dbReference>
<organism evidence="2 3">
    <name type="scientific">Paraoerskovia sediminicola</name>
    <dbReference type="NCBI Taxonomy" id="1138587"/>
    <lineage>
        <taxon>Bacteria</taxon>
        <taxon>Bacillati</taxon>
        <taxon>Actinomycetota</taxon>
        <taxon>Actinomycetes</taxon>
        <taxon>Micrococcales</taxon>
        <taxon>Cellulomonadaceae</taxon>
        <taxon>Paraoerskovia</taxon>
    </lineage>
</organism>
<dbReference type="SUPFAM" id="SSF52172">
    <property type="entry name" value="CheY-like"/>
    <property type="match status" value="1"/>
</dbReference>
<dbReference type="SMART" id="SM01012">
    <property type="entry name" value="ANTAR"/>
    <property type="match status" value="1"/>
</dbReference>
<dbReference type="Gene3D" id="1.10.10.10">
    <property type="entry name" value="Winged helix-like DNA-binding domain superfamily/Winged helix DNA-binding domain"/>
    <property type="match status" value="1"/>
</dbReference>
<dbReference type="Gene3D" id="3.30.450.20">
    <property type="entry name" value="PAS domain"/>
    <property type="match status" value="1"/>
</dbReference>
<dbReference type="EMBL" id="AP027729">
    <property type="protein sequence ID" value="BDZ42149.1"/>
    <property type="molecule type" value="Genomic_DNA"/>
</dbReference>
<dbReference type="InterPro" id="IPR011006">
    <property type="entry name" value="CheY-like_superfamily"/>
</dbReference>
<proteinExistence type="predicted"/>
<evidence type="ECO:0000313" key="2">
    <source>
        <dbReference type="EMBL" id="BDZ42149.1"/>
    </source>
</evidence>
<evidence type="ECO:0000259" key="1">
    <source>
        <dbReference type="PROSITE" id="PS50921"/>
    </source>
</evidence>
<dbReference type="Proteomes" id="UP001321475">
    <property type="component" value="Chromosome"/>
</dbReference>